<dbReference type="InterPro" id="IPR052163">
    <property type="entry name" value="DGC-Regulatory_Protein"/>
</dbReference>
<dbReference type="SMART" id="SM00091">
    <property type="entry name" value="PAS"/>
    <property type="match status" value="2"/>
</dbReference>
<dbReference type="SMART" id="SM00267">
    <property type="entry name" value="GGDEF"/>
    <property type="match status" value="1"/>
</dbReference>
<protein>
    <submittedName>
        <fullName evidence="5">Diguanylate cyclase</fullName>
        <ecNumber evidence="5">2.7.7.65</ecNumber>
    </submittedName>
</protein>
<dbReference type="RefSeq" id="WP_265048294.1">
    <property type="nucleotide sequence ID" value="NZ_CP100390.1"/>
</dbReference>
<keyword evidence="5" id="KW-0548">Nucleotidyltransferase</keyword>
<evidence type="ECO:0000313" key="6">
    <source>
        <dbReference type="Proteomes" id="UP001163739"/>
    </source>
</evidence>
<dbReference type="InterPro" id="IPR000160">
    <property type="entry name" value="GGDEF_dom"/>
</dbReference>
<evidence type="ECO:0000313" key="5">
    <source>
        <dbReference type="EMBL" id="UZE96809.1"/>
    </source>
</evidence>
<dbReference type="PROSITE" id="PS50887">
    <property type="entry name" value="GGDEF"/>
    <property type="match status" value="1"/>
</dbReference>
<dbReference type="Gene3D" id="3.30.450.20">
    <property type="entry name" value="PAS domain"/>
    <property type="match status" value="2"/>
</dbReference>
<accession>A0ABY6N3Z3</accession>
<dbReference type="PROSITE" id="PS50113">
    <property type="entry name" value="PAC"/>
    <property type="match status" value="1"/>
</dbReference>
<dbReference type="PANTHER" id="PTHR46663:SF3">
    <property type="entry name" value="SLL0267 PROTEIN"/>
    <property type="match status" value="1"/>
</dbReference>
<dbReference type="InterPro" id="IPR029787">
    <property type="entry name" value="Nucleotide_cyclase"/>
</dbReference>
<feature type="coiled-coil region" evidence="1">
    <location>
        <begin position="254"/>
        <end position="281"/>
    </location>
</feature>
<dbReference type="CDD" id="cd01949">
    <property type="entry name" value="GGDEF"/>
    <property type="match status" value="1"/>
</dbReference>
<dbReference type="SMART" id="SM00086">
    <property type="entry name" value="PAC"/>
    <property type="match status" value="2"/>
</dbReference>
<dbReference type="PANTHER" id="PTHR46663">
    <property type="entry name" value="DIGUANYLATE CYCLASE DGCT-RELATED"/>
    <property type="match status" value="1"/>
</dbReference>
<dbReference type="InterPro" id="IPR035965">
    <property type="entry name" value="PAS-like_dom_sf"/>
</dbReference>
<dbReference type="Proteomes" id="UP001163739">
    <property type="component" value="Chromosome"/>
</dbReference>
<dbReference type="CDD" id="cd00130">
    <property type="entry name" value="PAS"/>
    <property type="match status" value="1"/>
</dbReference>
<dbReference type="EC" id="2.7.7.65" evidence="5"/>
<dbReference type="Gene3D" id="3.30.70.270">
    <property type="match status" value="1"/>
</dbReference>
<evidence type="ECO:0000256" key="1">
    <source>
        <dbReference type="SAM" id="Coils"/>
    </source>
</evidence>
<organism evidence="5 6">
    <name type="scientific">Alkalimarinus alittae</name>
    <dbReference type="NCBI Taxonomy" id="2961619"/>
    <lineage>
        <taxon>Bacteria</taxon>
        <taxon>Pseudomonadati</taxon>
        <taxon>Pseudomonadota</taxon>
        <taxon>Gammaproteobacteria</taxon>
        <taxon>Alteromonadales</taxon>
        <taxon>Alteromonadaceae</taxon>
        <taxon>Alkalimarinus</taxon>
    </lineage>
</organism>
<keyword evidence="1" id="KW-0175">Coiled coil</keyword>
<dbReference type="EMBL" id="CP100390">
    <property type="protein sequence ID" value="UZE96809.1"/>
    <property type="molecule type" value="Genomic_DNA"/>
</dbReference>
<dbReference type="InterPro" id="IPR043128">
    <property type="entry name" value="Rev_trsase/Diguanyl_cyclase"/>
</dbReference>
<dbReference type="GO" id="GO:0052621">
    <property type="term" value="F:diguanylate cyclase activity"/>
    <property type="evidence" value="ECO:0007669"/>
    <property type="project" value="UniProtKB-EC"/>
</dbReference>
<name>A0ABY6N3Z3_9ALTE</name>
<dbReference type="InterPro" id="IPR000014">
    <property type="entry name" value="PAS"/>
</dbReference>
<dbReference type="NCBIfam" id="TIGR00254">
    <property type="entry name" value="GGDEF"/>
    <property type="match status" value="1"/>
</dbReference>
<reference evidence="5" key="1">
    <citation type="submission" date="2022-06" db="EMBL/GenBank/DDBJ databases">
        <title>Alkalimarinus sp. nov., isolated from gut of a Alitta virens.</title>
        <authorList>
            <person name="Yang A.I."/>
            <person name="Shin N.-R."/>
        </authorList>
    </citation>
    <scope>NUCLEOTIDE SEQUENCE</scope>
    <source>
        <strain evidence="5">A2M4</strain>
    </source>
</reference>
<keyword evidence="5" id="KW-0808">Transferase</keyword>
<evidence type="ECO:0000259" key="4">
    <source>
        <dbReference type="PROSITE" id="PS50887"/>
    </source>
</evidence>
<feature type="domain" description="GGDEF" evidence="4">
    <location>
        <begin position="327"/>
        <end position="466"/>
    </location>
</feature>
<dbReference type="Pfam" id="PF00990">
    <property type="entry name" value="GGDEF"/>
    <property type="match status" value="1"/>
</dbReference>
<evidence type="ECO:0000259" key="2">
    <source>
        <dbReference type="PROSITE" id="PS50112"/>
    </source>
</evidence>
<feature type="domain" description="PAC" evidence="3">
    <location>
        <begin position="209"/>
        <end position="263"/>
    </location>
</feature>
<feature type="domain" description="PAS" evidence="2">
    <location>
        <begin position="131"/>
        <end position="214"/>
    </location>
</feature>
<dbReference type="SUPFAM" id="SSF55785">
    <property type="entry name" value="PYP-like sensor domain (PAS domain)"/>
    <property type="match status" value="2"/>
</dbReference>
<evidence type="ECO:0000259" key="3">
    <source>
        <dbReference type="PROSITE" id="PS50113"/>
    </source>
</evidence>
<dbReference type="SUPFAM" id="SSF55073">
    <property type="entry name" value="Nucleotide cyclase"/>
    <property type="match status" value="1"/>
</dbReference>
<sequence>MSDISGLSLQRLLDHAYIGVVIHRWDTEIVYANSTAVRLLNMSYDAVIGHDAWDPKWFFVDECGKRLLIEDYPVNRVKRLSEGIQDQILGLKKADSETIVWFKVNAYQEGAQGGESRFIVVTFNDISDSKSLFSYQDILENTQDVVIVTEASELAYPLGPKIVYVNEAFEQLTGYSADEAIGETPRMLQGELTDAESRARISRALTHQESITETLLNYDKSGRPYWVEMNIIPLTNRFGEITHFAAIERDVSERKYLIEQLKNKNDDLKMLKRDLIKIVEERSHELQIAKQKLELIAYIDPLTSIPNRRNFFEQSELLIGVCNRQNLSFAMGIIDLDDFKKINDTYGHNVGDQILVEYSKHLKSLFRADDVFCRYGGEEFAFSISLKDKNDVEVIGQRLTSQGVTLSVIVNADSQPPTTVNYTVSVGIAVVNDIESVDKDDVLKAADTALYQAKEKGKNGYVISYS</sequence>
<dbReference type="Pfam" id="PF13426">
    <property type="entry name" value="PAS_9"/>
    <property type="match status" value="2"/>
</dbReference>
<dbReference type="NCBIfam" id="TIGR00229">
    <property type="entry name" value="sensory_box"/>
    <property type="match status" value="1"/>
</dbReference>
<proteinExistence type="predicted"/>
<keyword evidence="6" id="KW-1185">Reference proteome</keyword>
<dbReference type="PROSITE" id="PS50112">
    <property type="entry name" value="PAS"/>
    <property type="match status" value="1"/>
</dbReference>
<gene>
    <name evidence="5" type="ORF">NKI27_03390</name>
</gene>
<dbReference type="InterPro" id="IPR001610">
    <property type="entry name" value="PAC"/>
</dbReference>
<dbReference type="InterPro" id="IPR000700">
    <property type="entry name" value="PAS-assoc_C"/>
</dbReference>